<dbReference type="EMBL" id="BQNB010020619">
    <property type="protein sequence ID" value="GJT97857.1"/>
    <property type="molecule type" value="Genomic_DNA"/>
</dbReference>
<accession>A0ABQ5IEI7</accession>
<sequence>MIYSDSADFPRLNHNDIEDKIVIKKRAEDAQMGVESYQTKLNLTKPQFMAGCLYQKVPYITFSHPRGVVYEWLDNQKLMKADDIYKFSDGTLNKIRGKLEVMMRDNKLGFGNKGMTHRKWTSNERTMSILEKIKKTLKER</sequence>
<evidence type="ECO:0000313" key="1">
    <source>
        <dbReference type="EMBL" id="GJT97857.1"/>
    </source>
</evidence>
<comment type="caution">
    <text evidence="1">The sequence shown here is derived from an EMBL/GenBank/DDBJ whole genome shotgun (WGS) entry which is preliminary data.</text>
</comment>
<protein>
    <submittedName>
        <fullName evidence="1">Uncharacterized protein</fullName>
    </submittedName>
</protein>
<reference evidence="1" key="2">
    <citation type="submission" date="2022-01" db="EMBL/GenBank/DDBJ databases">
        <authorList>
            <person name="Yamashiro T."/>
            <person name="Shiraishi A."/>
            <person name="Satake H."/>
            <person name="Nakayama K."/>
        </authorList>
    </citation>
    <scope>NUCLEOTIDE SEQUENCE</scope>
</reference>
<dbReference type="Proteomes" id="UP001151760">
    <property type="component" value="Unassembled WGS sequence"/>
</dbReference>
<gene>
    <name evidence="1" type="ORF">Tco_1093375</name>
</gene>
<reference evidence="1" key="1">
    <citation type="journal article" date="2022" name="Int. J. Mol. Sci.">
        <title>Draft Genome of Tanacetum Coccineum: Genomic Comparison of Closely Related Tanacetum-Family Plants.</title>
        <authorList>
            <person name="Yamashiro T."/>
            <person name="Shiraishi A."/>
            <person name="Nakayama K."/>
            <person name="Satake H."/>
        </authorList>
    </citation>
    <scope>NUCLEOTIDE SEQUENCE</scope>
</reference>
<name>A0ABQ5IEI7_9ASTR</name>
<keyword evidence="2" id="KW-1185">Reference proteome</keyword>
<proteinExistence type="predicted"/>
<organism evidence="1 2">
    <name type="scientific">Tanacetum coccineum</name>
    <dbReference type="NCBI Taxonomy" id="301880"/>
    <lineage>
        <taxon>Eukaryota</taxon>
        <taxon>Viridiplantae</taxon>
        <taxon>Streptophyta</taxon>
        <taxon>Embryophyta</taxon>
        <taxon>Tracheophyta</taxon>
        <taxon>Spermatophyta</taxon>
        <taxon>Magnoliopsida</taxon>
        <taxon>eudicotyledons</taxon>
        <taxon>Gunneridae</taxon>
        <taxon>Pentapetalae</taxon>
        <taxon>asterids</taxon>
        <taxon>campanulids</taxon>
        <taxon>Asterales</taxon>
        <taxon>Asteraceae</taxon>
        <taxon>Asteroideae</taxon>
        <taxon>Anthemideae</taxon>
        <taxon>Anthemidinae</taxon>
        <taxon>Tanacetum</taxon>
    </lineage>
</organism>
<evidence type="ECO:0000313" key="2">
    <source>
        <dbReference type="Proteomes" id="UP001151760"/>
    </source>
</evidence>